<dbReference type="GO" id="GO:0008610">
    <property type="term" value="P:lipid biosynthetic process"/>
    <property type="evidence" value="ECO:0007669"/>
    <property type="project" value="InterPro"/>
</dbReference>
<feature type="active site" evidence="6">
    <location>
        <position position="362"/>
    </location>
</feature>
<evidence type="ECO:0000256" key="2">
    <source>
        <dbReference type="ARBA" id="ARBA00022603"/>
    </source>
</evidence>
<evidence type="ECO:0008006" key="9">
    <source>
        <dbReference type="Google" id="ProtNLM"/>
    </source>
</evidence>
<dbReference type="PIRSF" id="PIRSF003085">
    <property type="entry name" value="CMAS"/>
    <property type="match status" value="1"/>
</dbReference>
<dbReference type="PANTHER" id="PTHR43667">
    <property type="entry name" value="CYCLOPROPANE-FATTY-ACYL-PHOSPHOLIPID SYNTHASE"/>
    <property type="match status" value="1"/>
</dbReference>
<sequence>MIFKQVFFSLFKGKDLKGTLEIDYKGLHTFGDGPKVRIKVKNKRFFRRVILYGDTGFGESYFLGEFETDNLYGLLAWFIENKDQLPLDHSPFYQMEWAKIMGRINHGLNKNTKNGSRRNIQSHYDLSNQFYSLWLDESMTYSCAMFDEGMTLQEAQENKYHRICEKLDLKKTDHVLEIGTGWGGFAEFAQKHYGCRITTITISWEQYHYAKERLRNIDLRLADYRDITGSYDKIVSIEMMEALGHKYVPLFIERCEASLKPNGRMVYQIITIPDSQFRQYLRNPGFIKKHIFPGGELLSLGQVKKELARNKLKLQDIEDISESYVKTLLAWQKKFHLKKEEILSLGFDEAFLGKWDYYLTSCAVGFDTKYISDVQLSIEKTCIR</sequence>
<evidence type="ECO:0000313" key="7">
    <source>
        <dbReference type="EMBL" id="APG23722.1"/>
    </source>
</evidence>
<dbReference type="STRING" id="29542.A6070_09395"/>
<keyword evidence="4" id="KW-0949">S-adenosyl-L-methionine</keyword>
<dbReference type="PANTHER" id="PTHR43667:SF2">
    <property type="entry name" value="FATTY ACID C-METHYL TRANSFERASE"/>
    <property type="match status" value="1"/>
</dbReference>
<dbReference type="InterPro" id="IPR003333">
    <property type="entry name" value="CMAS"/>
</dbReference>
<dbReference type="InterPro" id="IPR050723">
    <property type="entry name" value="CFA/CMAS"/>
</dbReference>
<keyword evidence="2" id="KW-0489">Methyltransferase</keyword>
<keyword evidence="8" id="KW-1185">Reference proteome</keyword>
<protein>
    <recommendedName>
        <fullName evidence="9">Cyclopropane-fatty-acyl-phospholipid synthase</fullName>
    </recommendedName>
</protein>
<evidence type="ECO:0000313" key="8">
    <source>
        <dbReference type="Proteomes" id="UP000182264"/>
    </source>
</evidence>
<dbReference type="GO" id="GO:0032259">
    <property type="term" value="P:methylation"/>
    <property type="evidence" value="ECO:0007669"/>
    <property type="project" value="UniProtKB-KW"/>
</dbReference>
<comment type="similarity">
    <text evidence="1">Belongs to the CFA/CMAS family.</text>
</comment>
<accession>A0A1L3GCR0</accession>
<dbReference type="GO" id="GO:0008168">
    <property type="term" value="F:methyltransferase activity"/>
    <property type="evidence" value="ECO:0007669"/>
    <property type="project" value="UniProtKB-KW"/>
</dbReference>
<dbReference type="AlphaFoldDB" id="A0A1L3GCR0"/>
<proteinExistence type="inferred from homology"/>
<organism evidence="7 8">
    <name type="scientific">Syntrophotalea acetylenica</name>
    <name type="common">Pelobacter acetylenicus</name>
    <dbReference type="NCBI Taxonomy" id="29542"/>
    <lineage>
        <taxon>Bacteria</taxon>
        <taxon>Pseudomonadati</taxon>
        <taxon>Thermodesulfobacteriota</taxon>
        <taxon>Desulfuromonadia</taxon>
        <taxon>Desulfuromonadales</taxon>
        <taxon>Syntrophotaleaceae</taxon>
        <taxon>Syntrophotalea</taxon>
    </lineage>
</organism>
<dbReference type="Gene3D" id="3.40.50.150">
    <property type="entry name" value="Vaccinia Virus protein VP39"/>
    <property type="match status" value="1"/>
</dbReference>
<keyword evidence="3" id="KW-0808">Transferase</keyword>
<evidence type="ECO:0000256" key="1">
    <source>
        <dbReference type="ARBA" id="ARBA00010815"/>
    </source>
</evidence>
<dbReference type="SUPFAM" id="SSF53335">
    <property type="entry name" value="S-adenosyl-L-methionine-dependent methyltransferases"/>
    <property type="match status" value="1"/>
</dbReference>
<evidence type="ECO:0000256" key="4">
    <source>
        <dbReference type="ARBA" id="ARBA00022691"/>
    </source>
</evidence>
<keyword evidence="5" id="KW-0443">Lipid metabolism</keyword>
<dbReference type="Proteomes" id="UP000182264">
    <property type="component" value="Chromosome"/>
</dbReference>
<reference evidence="7 8" key="1">
    <citation type="journal article" date="2017" name="Genome Announc.">
        <title>Complete Genome Sequences of Two Acetylene-Fermenting Pelobacter acetylenicus Strains.</title>
        <authorList>
            <person name="Sutton J.M."/>
            <person name="Baesman S.M."/>
            <person name="Fierst J.L."/>
            <person name="Poret-Peterson A.T."/>
            <person name="Oremland R.S."/>
            <person name="Dunlap D.S."/>
            <person name="Akob D.M."/>
        </authorList>
    </citation>
    <scope>NUCLEOTIDE SEQUENCE [LARGE SCALE GENOMIC DNA]</scope>
    <source>
        <strain evidence="7 8">DSM 3247</strain>
    </source>
</reference>
<evidence type="ECO:0000256" key="3">
    <source>
        <dbReference type="ARBA" id="ARBA00022679"/>
    </source>
</evidence>
<evidence type="ECO:0000256" key="5">
    <source>
        <dbReference type="ARBA" id="ARBA00023098"/>
    </source>
</evidence>
<dbReference type="InterPro" id="IPR029063">
    <property type="entry name" value="SAM-dependent_MTases_sf"/>
</dbReference>
<evidence type="ECO:0000256" key="6">
    <source>
        <dbReference type="PIRSR" id="PIRSR003085-1"/>
    </source>
</evidence>
<dbReference type="RefSeq" id="WP_072285531.1">
    <property type="nucleotide sequence ID" value="NZ_CP015518.1"/>
</dbReference>
<dbReference type="Pfam" id="PF02353">
    <property type="entry name" value="CMAS"/>
    <property type="match status" value="1"/>
</dbReference>
<name>A0A1L3GCR0_SYNAC</name>
<dbReference type="EMBL" id="CP015518">
    <property type="protein sequence ID" value="APG23722.1"/>
    <property type="molecule type" value="Genomic_DNA"/>
</dbReference>
<gene>
    <name evidence="7" type="ORF">A7E75_00785</name>
</gene>
<dbReference type="CDD" id="cd02440">
    <property type="entry name" value="AdoMet_MTases"/>
    <property type="match status" value="1"/>
</dbReference>